<comment type="caution">
    <text evidence="1">The sequence shown here is derived from an EMBL/GenBank/DDBJ whole genome shotgun (WGS) entry which is preliminary data.</text>
</comment>
<keyword evidence="2" id="KW-1185">Reference proteome</keyword>
<protein>
    <submittedName>
        <fullName evidence="1">Uncharacterized protein</fullName>
    </submittedName>
</protein>
<dbReference type="Proteomes" id="UP001500707">
    <property type="component" value="Unassembled WGS sequence"/>
</dbReference>
<gene>
    <name evidence="1" type="ORF">GCM10022295_87690</name>
</gene>
<reference evidence="2" key="1">
    <citation type="journal article" date="2019" name="Int. J. Syst. Evol. Microbiol.">
        <title>The Global Catalogue of Microorganisms (GCM) 10K type strain sequencing project: providing services to taxonomists for standard genome sequencing and annotation.</title>
        <authorList>
            <consortium name="The Broad Institute Genomics Platform"/>
            <consortium name="The Broad Institute Genome Sequencing Center for Infectious Disease"/>
            <person name="Wu L."/>
            <person name="Ma J."/>
        </authorList>
    </citation>
    <scope>NUCLEOTIDE SEQUENCE [LARGE SCALE GENOMIC DNA]</scope>
    <source>
        <strain evidence="2">JCM 17656</strain>
    </source>
</reference>
<organism evidence="1 2">
    <name type="scientific">Streptomyces osmaniensis</name>
    <dbReference type="NCBI Taxonomy" id="593134"/>
    <lineage>
        <taxon>Bacteria</taxon>
        <taxon>Bacillati</taxon>
        <taxon>Actinomycetota</taxon>
        <taxon>Actinomycetes</taxon>
        <taxon>Kitasatosporales</taxon>
        <taxon>Streptomycetaceae</taxon>
        <taxon>Streptomyces</taxon>
    </lineage>
</organism>
<evidence type="ECO:0000313" key="2">
    <source>
        <dbReference type="Proteomes" id="UP001500707"/>
    </source>
</evidence>
<accession>A0ABP6YVV3</accession>
<dbReference type="EMBL" id="BAABCE010000029">
    <property type="protein sequence ID" value="GAA3592553.1"/>
    <property type="molecule type" value="Genomic_DNA"/>
</dbReference>
<name>A0ABP6YVV3_9ACTN</name>
<proteinExistence type="predicted"/>
<evidence type="ECO:0000313" key="1">
    <source>
        <dbReference type="EMBL" id="GAA3592553.1"/>
    </source>
</evidence>
<sequence length="206" mass="23379">MTYPHSIIATVKTVASDARFSEWDHPTMRDVDRALSYMGGLLFSPTDRQRANLRAWVTATDDRIGTDEHGTDSDPFGFLPVAAEVAQLTDDELTGRYQERRRTVEHNRYDVRDARQIPTTERPLMADSFQAAAEALAPSNAERARNYTAAARALRSAPTPEGFVIWDRLNHMYVINLHCADRTGAAIEADRLNHRHRVTYVPHMWS</sequence>
<dbReference type="RefSeq" id="WP_346186502.1">
    <property type="nucleotide sequence ID" value="NZ_BAABCE010000029.1"/>
</dbReference>